<comment type="caution">
    <text evidence="4">The sequence shown here is derived from an EMBL/GenBank/DDBJ whole genome shotgun (WGS) entry which is preliminary data.</text>
</comment>
<evidence type="ECO:0000256" key="3">
    <source>
        <dbReference type="SAM" id="SignalP"/>
    </source>
</evidence>
<evidence type="ECO:0000256" key="1">
    <source>
        <dbReference type="SAM" id="MobiDB-lite"/>
    </source>
</evidence>
<reference evidence="4 5" key="1">
    <citation type="submission" date="2023-08" db="EMBL/GenBank/DDBJ databases">
        <title>A Necator americanus chromosomal reference genome.</title>
        <authorList>
            <person name="Ilik V."/>
            <person name="Petrzelkova K.J."/>
            <person name="Pardy F."/>
            <person name="Fuh T."/>
            <person name="Niatou-Singa F.S."/>
            <person name="Gouil Q."/>
            <person name="Baker L."/>
            <person name="Ritchie M.E."/>
            <person name="Jex A.R."/>
            <person name="Gazzola D."/>
            <person name="Li H."/>
            <person name="Toshio Fujiwara R."/>
            <person name="Zhan B."/>
            <person name="Aroian R.V."/>
            <person name="Pafco B."/>
            <person name="Schwarz E.M."/>
        </authorList>
    </citation>
    <scope>NUCLEOTIDE SEQUENCE [LARGE SCALE GENOMIC DNA]</scope>
    <source>
        <strain evidence="4 5">Aroian</strain>
        <tissue evidence="4">Whole animal</tissue>
    </source>
</reference>
<feature type="signal peptide" evidence="3">
    <location>
        <begin position="1"/>
        <end position="23"/>
    </location>
</feature>
<accession>A0ABR1EVA4</accession>
<feature type="region of interest" description="Disordered" evidence="1">
    <location>
        <begin position="380"/>
        <end position="470"/>
    </location>
</feature>
<feature type="region of interest" description="Disordered" evidence="1">
    <location>
        <begin position="275"/>
        <end position="324"/>
    </location>
</feature>
<protein>
    <submittedName>
        <fullName evidence="4">Uncharacterized protein</fullName>
    </submittedName>
</protein>
<feature type="chain" id="PRO_5045790277" evidence="3">
    <location>
        <begin position="24"/>
        <end position="470"/>
    </location>
</feature>
<keyword evidence="2" id="KW-1133">Transmembrane helix</keyword>
<feature type="transmembrane region" description="Helical" evidence="2">
    <location>
        <begin position="167"/>
        <end position="189"/>
    </location>
</feature>
<feature type="compositionally biased region" description="Acidic residues" evidence="1">
    <location>
        <begin position="389"/>
        <end position="399"/>
    </location>
</feature>
<feature type="compositionally biased region" description="Polar residues" evidence="1">
    <location>
        <begin position="275"/>
        <end position="304"/>
    </location>
</feature>
<keyword evidence="3" id="KW-0732">Signal</keyword>
<dbReference type="Proteomes" id="UP001303046">
    <property type="component" value="Unassembled WGS sequence"/>
</dbReference>
<proteinExistence type="predicted"/>
<name>A0ABR1EVA4_NECAM</name>
<feature type="compositionally biased region" description="Low complexity" evidence="1">
    <location>
        <begin position="305"/>
        <end position="321"/>
    </location>
</feature>
<evidence type="ECO:0000313" key="5">
    <source>
        <dbReference type="Proteomes" id="UP001303046"/>
    </source>
</evidence>
<feature type="compositionally biased region" description="Polar residues" evidence="1">
    <location>
        <begin position="222"/>
        <end position="239"/>
    </location>
</feature>
<keyword evidence="5" id="KW-1185">Reference proteome</keyword>
<feature type="region of interest" description="Disordered" evidence="1">
    <location>
        <begin position="220"/>
        <end position="239"/>
    </location>
</feature>
<evidence type="ECO:0000313" key="4">
    <source>
        <dbReference type="EMBL" id="KAK6766587.1"/>
    </source>
</evidence>
<evidence type="ECO:0000256" key="2">
    <source>
        <dbReference type="SAM" id="Phobius"/>
    </source>
</evidence>
<gene>
    <name evidence="4" type="primary">Necator_chrX.g26250</name>
    <name evidence="4" type="ORF">RB195_026084</name>
</gene>
<sequence>MRLITASSYVMLVFSTIIGYCNETHVRQCPFCRDELVWEKRLQFPGLHQAANDEPLSQQPCLHTNDTFIKKNCDFACLEVEFHPHHAKNLYYYRDCSEGLLQKELCANCYPNLTQDLTNVTINKSVFTFDEFGDKWTFRFCAGSDCFHHKHVDDVARPRIEGDIRSAVGRVLLVIFAALVMLVIIRVLCISKKISQRMRMDDLSIDGRMIGNQPNKVFLYSPTPSEKTNSGSNGLASEESNASLTLAPTEQSVHFRRFSSGPECVSAVIEHSMRSDSPSAITSGQLADESAQNSPVLVGQNAQNETSESDSAVASSESVTANPPSFISVQSLSEGSAARRNNPTSLFHKVKENNVKSPESEHSNVAGCLDPLLLDEELTEGSPVKSETDTLENDNEETVTESTAPLSTDDDNPTEFHDSVSNVEEAEGSATSDDGDTFEPTQSSSSLSYSEIAANPGHHLLHRKRSEDGK</sequence>
<organism evidence="4 5">
    <name type="scientific">Necator americanus</name>
    <name type="common">Human hookworm</name>
    <dbReference type="NCBI Taxonomy" id="51031"/>
    <lineage>
        <taxon>Eukaryota</taxon>
        <taxon>Metazoa</taxon>
        <taxon>Ecdysozoa</taxon>
        <taxon>Nematoda</taxon>
        <taxon>Chromadorea</taxon>
        <taxon>Rhabditida</taxon>
        <taxon>Rhabditina</taxon>
        <taxon>Rhabditomorpha</taxon>
        <taxon>Strongyloidea</taxon>
        <taxon>Ancylostomatidae</taxon>
        <taxon>Bunostominae</taxon>
        <taxon>Necator</taxon>
    </lineage>
</organism>
<dbReference type="EMBL" id="JAVFWL010000006">
    <property type="protein sequence ID" value="KAK6766587.1"/>
    <property type="molecule type" value="Genomic_DNA"/>
</dbReference>
<keyword evidence="2" id="KW-0812">Transmembrane</keyword>
<keyword evidence="2" id="KW-0472">Membrane</keyword>